<feature type="domain" description="PH" evidence="10">
    <location>
        <begin position="262"/>
        <end position="295"/>
    </location>
</feature>
<feature type="coiled-coil region" evidence="9">
    <location>
        <begin position="63"/>
        <end position="90"/>
    </location>
</feature>
<dbReference type="InterPro" id="IPR016159">
    <property type="entry name" value="Cullin_repeat-like_dom_sf"/>
</dbReference>
<keyword evidence="12" id="KW-1185">Reference proteome</keyword>
<accession>A0A1D1VMT1</accession>
<evidence type="ECO:0000256" key="1">
    <source>
        <dbReference type="ARBA" id="ARBA00002660"/>
    </source>
</evidence>
<evidence type="ECO:0000259" key="10">
    <source>
        <dbReference type="PROSITE" id="PS50003"/>
    </source>
</evidence>
<gene>
    <name evidence="11" type="primary">RvY_11096-1</name>
    <name evidence="11" type="synonym">RvY_11096.1</name>
    <name evidence="11" type="ORF">RvY_11096</name>
</gene>
<comment type="caution">
    <text evidence="11">The sequence shown here is derived from an EMBL/GenBank/DDBJ whole genome shotgun (WGS) entry which is preliminary data.</text>
</comment>
<evidence type="ECO:0000256" key="4">
    <source>
        <dbReference type="ARBA" id="ARBA00007210"/>
    </source>
</evidence>
<dbReference type="PANTHER" id="PTHR21426">
    <property type="entry name" value="EXOCYST COMPLEX COMPONENT 8"/>
    <property type="match status" value="1"/>
</dbReference>
<protein>
    <recommendedName>
        <fullName evidence="5">Exocyst complex component 8</fullName>
    </recommendedName>
</protein>
<evidence type="ECO:0000256" key="7">
    <source>
        <dbReference type="ARBA" id="ARBA00022483"/>
    </source>
</evidence>
<evidence type="ECO:0000256" key="2">
    <source>
        <dbReference type="ARBA" id="ARBA00004556"/>
    </source>
</evidence>
<evidence type="ECO:0000256" key="6">
    <source>
        <dbReference type="ARBA" id="ARBA00022448"/>
    </source>
</evidence>
<dbReference type="PROSITE" id="PS50003">
    <property type="entry name" value="PH_DOMAIN"/>
    <property type="match status" value="1"/>
</dbReference>
<comment type="function">
    <text evidence="1">Component of the exocyst complex involved in the docking of exocytic vesicles with fusion sites on the plasma membrane.</text>
</comment>
<comment type="similarity">
    <text evidence="4">Belongs to the EXO84 family.</text>
</comment>
<dbReference type="GO" id="GO:0006887">
    <property type="term" value="P:exocytosis"/>
    <property type="evidence" value="ECO:0007669"/>
    <property type="project" value="UniProtKB-KW"/>
</dbReference>
<organism evidence="11 12">
    <name type="scientific">Ramazzottius varieornatus</name>
    <name type="common">Water bear</name>
    <name type="synonym">Tardigrade</name>
    <dbReference type="NCBI Taxonomy" id="947166"/>
    <lineage>
        <taxon>Eukaryota</taxon>
        <taxon>Metazoa</taxon>
        <taxon>Ecdysozoa</taxon>
        <taxon>Tardigrada</taxon>
        <taxon>Eutardigrada</taxon>
        <taxon>Parachela</taxon>
        <taxon>Hypsibioidea</taxon>
        <taxon>Ramazzottiidae</taxon>
        <taxon>Ramazzottius</taxon>
    </lineage>
</organism>
<dbReference type="STRING" id="947166.A0A1D1VMT1"/>
<dbReference type="SUPFAM" id="SSF74788">
    <property type="entry name" value="Cullin repeat-like"/>
    <property type="match status" value="1"/>
</dbReference>
<sequence length="739" mass="84717">MEVDGTTEALYSEDFDANEFLSGMIAGGDIKSQLEESWRSVEQVRDKAMAGIRDSAFRYHSGILTASREIRTLENELEELRGVLLEEAGTLEQAMSDFSAQRVQTGQGDNVASLVAQQKTQQGRRKSTRFARKSVFGHLNKIEGFDHEWLKNRDRYFVGNRDLDEYDIVSLKRMHDLIVIIFSDCLILTLWTPHHAKNTHTEYKFVELVHLDKTEASVYVPDKESKSLAAQLHLDKLQINFKLHAPLPVPNHNQNHSLRFPFILQTLNHSVIKLFDCESEEERTDWIETLNKLSKELEDQNKIETATKKAIEIGESLDNIMNRYRNTPTHAEVLLEKIPPWFREGASDIEDHVEMREYNEAVEIVLRAQKFWQRLKDWPTKRGALDLYRRVVKAREKLIKSMLEPLRCTMDCPMGFDRPMVVELIGLTKMLGVVYSAAMLYLDHRSRVVALAVEAVKPEDSALNYVRKCCEVLFELISQTVEEFASLQLMDSQHRPALLGWTRYRLQLFCGQLSPVIFGSQMTMAALAYCIQQVRNAAISTSAVVKIDLLSTIDAAFEEECVSCIDQYMDMLIEDFLAGHKESNFLVISFDNKESMRMYLSQQKSMEGLGSLLPYFDNLTLKVAQEFVRFGQAFLQFTRDMCTICHGGMRRQAELWLSRGAAAAVQILKEGTMVSQYAAVRAEALDELLYATTQFLTLNVFNGAQDIFTKKFGPCEYFLFVEKDTLEELAQELKARLKK</sequence>
<dbReference type="GO" id="GO:0030426">
    <property type="term" value="C:growth cone"/>
    <property type="evidence" value="ECO:0007669"/>
    <property type="project" value="UniProtKB-SubCell"/>
</dbReference>
<evidence type="ECO:0000256" key="8">
    <source>
        <dbReference type="ARBA" id="ARBA00022927"/>
    </source>
</evidence>
<reference evidence="11 12" key="1">
    <citation type="journal article" date="2016" name="Nat. Commun.">
        <title>Extremotolerant tardigrade genome and improved radiotolerance of human cultured cells by tardigrade-unique protein.</title>
        <authorList>
            <person name="Hashimoto T."/>
            <person name="Horikawa D.D."/>
            <person name="Saito Y."/>
            <person name="Kuwahara H."/>
            <person name="Kozuka-Hata H."/>
            <person name="Shin-I T."/>
            <person name="Minakuchi Y."/>
            <person name="Ohishi K."/>
            <person name="Motoyama A."/>
            <person name="Aizu T."/>
            <person name="Enomoto A."/>
            <person name="Kondo K."/>
            <person name="Tanaka S."/>
            <person name="Hara Y."/>
            <person name="Koshikawa S."/>
            <person name="Sagara H."/>
            <person name="Miura T."/>
            <person name="Yokobori S."/>
            <person name="Miyagawa K."/>
            <person name="Suzuki Y."/>
            <person name="Kubo T."/>
            <person name="Oyama M."/>
            <person name="Kohara Y."/>
            <person name="Fujiyama A."/>
            <person name="Arakawa K."/>
            <person name="Katayama T."/>
            <person name="Toyoda A."/>
            <person name="Kunieda T."/>
        </authorList>
    </citation>
    <scope>NUCLEOTIDE SEQUENCE [LARGE SCALE GENOMIC DNA]</scope>
    <source>
        <strain evidence="11 12">YOKOZUNA-1</strain>
    </source>
</reference>
<dbReference type="GO" id="GO:0048471">
    <property type="term" value="C:perinuclear region of cytoplasm"/>
    <property type="evidence" value="ECO:0007669"/>
    <property type="project" value="UniProtKB-SubCell"/>
</dbReference>
<dbReference type="InterPro" id="IPR033961">
    <property type="entry name" value="Exo84"/>
</dbReference>
<dbReference type="GO" id="GO:0000145">
    <property type="term" value="C:exocyst"/>
    <property type="evidence" value="ECO:0007669"/>
    <property type="project" value="InterPro"/>
</dbReference>
<keyword evidence="9" id="KW-0175">Coiled coil</keyword>
<dbReference type="Pfam" id="PF16528">
    <property type="entry name" value="Exo84_C"/>
    <property type="match status" value="1"/>
</dbReference>
<evidence type="ECO:0000313" key="12">
    <source>
        <dbReference type="Proteomes" id="UP000186922"/>
    </source>
</evidence>
<evidence type="ECO:0000313" key="11">
    <source>
        <dbReference type="EMBL" id="GAV00214.1"/>
    </source>
</evidence>
<name>A0A1D1VMT1_RAMVA</name>
<dbReference type="SUPFAM" id="SSF50729">
    <property type="entry name" value="PH domain-like"/>
    <property type="match status" value="1"/>
</dbReference>
<evidence type="ECO:0000256" key="9">
    <source>
        <dbReference type="SAM" id="Coils"/>
    </source>
</evidence>
<dbReference type="EMBL" id="BDGG01000006">
    <property type="protein sequence ID" value="GAV00214.1"/>
    <property type="molecule type" value="Genomic_DNA"/>
</dbReference>
<proteinExistence type="inferred from homology"/>
<evidence type="ECO:0000256" key="5">
    <source>
        <dbReference type="ARBA" id="ARBA00017509"/>
    </source>
</evidence>
<dbReference type="InterPro" id="IPR032403">
    <property type="entry name" value="Exo84_C"/>
</dbReference>
<dbReference type="OrthoDB" id="642193at2759"/>
<dbReference type="AlphaFoldDB" id="A0A1D1VMT1"/>
<keyword evidence="7" id="KW-0268">Exocytosis</keyword>
<dbReference type="Proteomes" id="UP000186922">
    <property type="component" value="Unassembled WGS sequence"/>
</dbReference>
<dbReference type="GO" id="GO:0006893">
    <property type="term" value="P:Golgi to plasma membrane transport"/>
    <property type="evidence" value="ECO:0007669"/>
    <property type="project" value="TreeGrafter"/>
</dbReference>
<keyword evidence="8" id="KW-0653">Protein transport</keyword>
<dbReference type="Gene3D" id="2.30.29.30">
    <property type="entry name" value="Pleckstrin-homology domain (PH domain)/Phosphotyrosine-binding domain (PTB)"/>
    <property type="match status" value="1"/>
</dbReference>
<dbReference type="InterPro" id="IPR001849">
    <property type="entry name" value="PH_domain"/>
</dbReference>
<dbReference type="GO" id="GO:0015031">
    <property type="term" value="P:protein transport"/>
    <property type="evidence" value="ECO:0007669"/>
    <property type="project" value="UniProtKB-KW"/>
</dbReference>
<comment type="subcellular location">
    <subcellularLocation>
        <location evidence="3">Cell projection</location>
        <location evidence="3">Growth cone</location>
    </subcellularLocation>
    <subcellularLocation>
        <location evidence="2">Cytoplasm</location>
        <location evidence="2">Perinuclear region</location>
    </subcellularLocation>
</comment>
<dbReference type="PANTHER" id="PTHR21426:SF12">
    <property type="entry name" value="EXOCYST COMPLEX COMPONENT 8"/>
    <property type="match status" value="1"/>
</dbReference>
<dbReference type="InterPro" id="IPR011993">
    <property type="entry name" value="PH-like_dom_sf"/>
</dbReference>
<keyword evidence="6" id="KW-0813">Transport</keyword>
<evidence type="ECO:0000256" key="3">
    <source>
        <dbReference type="ARBA" id="ARBA00004624"/>
    </source>
</evidence>